<evidence type="ECO:0000313" key="13">
    <source>
        <dbReference type="Proteomes" id="UP000261540"/>
    </source>
</evidence>
<dbReference type="InterPro" id="IPR008906">
    <property type="entry name" value="HATC_C_dom"/>
</dbReference>
<dbReference type="SMART" id="SM00614">
    <property type="entry name" value="ZnF_BED"/>
    <property type="match status" value="1"/>
</dbReference>
<dbReference type="GO" id="GO:0005634">
    <property type="term" value="C:nucleus"/>
    <property type="evidence" value="ECO:0007669"/>
    <property type="project" value="UniProtKB-SubCell"/>
</dbReference>
<evidence type="ECO:0000256" key="2">
    <source>
        <dbReference type="ARBA" id="ARBA00022723"/>
    </source>
</evidence>
<evidence type="ECO:0000256" key="4">
    <source>
        <dbReference type="ARBA" id="ARBA00022833"/>
    </source>
</evidence>
<feature type="domain" description="BED-type" evidence="10">
    <location>
        <begin position="12"/>
        <end position="53"/>
    </location>
</feature>
<protein>
    <recommendedName>
        <fullName evidence="14">HAT C-terminal dimerisation domain-containing protein</fullName>
    </recommendedName>
</protein>
<evidence type="ECO:0008006" key="14">
    <source>
        <dbReference type="Google" id="ProtNLM"/>
    </source>
</evidence>
<dbReference type="InterPro" id="IPR012337">
    <property type="entry name" value="RNaseH-like_sf"/>
</dbReference>
<keyword evidence="4" id="KW-0862">Zinc</keyword>
<dbReference type="SUPFAM" id="SSF53098">
    <property type="entry name" value="Ribonuclease H-like"/>
    <property type="match status" value="1"/>
</dbReference>
<feature type="domain" description="HAT C-terminal dimerisation" evidence="11">
    <location>
        <begin position="486"/>
        <end position="564"/>
    </location>
</feature>
<dbReference type="Ensembl" id="ENSPKIT00000032859.1">
    <property type="protein sequence ID" value="ENSPKIP00000008774.1"/>
    <property type="gene ID" value="ENSPKIG00000024126.1"/>
</dbReference>
<reference evidence="12" key="1">
    <citation type="submission" date="2025-08" db="UniProtKB">
        <authorList>
            <consortium name="Ensembl"/>
        </authorList>
    </citation>
    <scope>IDENTIFICATION</scope>
</reference>
<keyword evidence="6" id="KW-0238">DNA-binding</keyword>
<evidence type="ECO:0000259" key="10">
    <source>
        <dbReference type="Pfam" id="PF02892"/>
    </source>
</evidence>
<dbReference type="Gene3D" id="1.10.10.1070">
    <property type="entry name" value="Zinc finger, BED domain-containing"/>
    <property type="match status" value="1"/>
</dbReference>
<comment type="subcellular location">
    <subcellularLocation>
        <location evidence="1">Nucleus</location>
    </subcellularLocation>
</comment>
<dbReference type="GO" id="GO:0008270">
    <property type="term" value="F:zinc ion binding"/>
    <property type="evidence" value="ECO:0007669"/>
    <property type="project" value="UniProtKB-KW"/>
</dbReference>
<keyword evidence="13" id="KW-1185">Reference proteome</keyword>
<dbReference type="GeneTree" id="ENSGT00940000158431"/>
<evidence type="ECO:0000256" key="8">
    <source>
        <dbReference type="ARBA" id="ARBA00023242"/>
    </source>
</evidence>
<evidence type="ECO:0000256" key="1">
    <source>
        <dbReference type="ARBA" id="ARBA00004123"/>
    </source>
</evidence>
<keyword evidence="3" id="KW-0863">Zinc-finger</keyword>
<dbReference type="GO" id="GO:0003677">
    <property type="term" value="F:DNA binding"/>
    <property type="evidence" value="ECO:0007669"/>
    <property type="project" value="UniProtKB-KW"/>
</dbReference>
<dbReference type="AlphaFoldDB" id="A0A3B3QSC0"/>
<dbReference type="InterPro" id="IPR052035">
    <property type="entry name" value="ZnF_BED_domain_contain"/>
</dbReference>
<keyword evidence="8" id="KW-0539">Nucleus</keyword>
<feature type="compositionally biased region" description="Acidic residues" evidence="9">
    <location>
        <begin position="472"/>
        <end position="481"/>
    </location>
</feature>
<dbReference type="Pfam" id="PF02892">
    <property type="entry name" value="zf-BED"/>
    <property type="match status" value="1"/>
</dbReference>
<keyword evidence="7" id="KW-0804">Transcription</keyword>
<evidence type="ECO:0000259" key="11">
    <source>
        <dbReference type="Pfam" id="PF05699"/>
    </source>
</evidence>
<accession>A0A3B3QSC0</accession>
<keyword evidence="5" id="KW-0805">Transcription regulation</keyword>
<dbReference type="PANTHER" id="PTHR46481">
    <property type="entry name" value="ZINC FINGER BED DOMAIN-CONTAINING PROTEIN 4"/>
    <property type="match status" value="1"/>
</dbReference>
<dbReference type="PANTHER" id="PTHR46481:SF10">
    <property type="entry name" value="ZINC FINGER BED DOMAIN-CONTAINING PROTEIN 39"/>
    <property type="match status" value="1"/>
</dbReference>
<feature type="region of interest" description="Disordered" evidence="9">
    <location>
        <begin position="466"/>
        <end position="486"/>
    </location>
</feature>
<dbReference type="Proteomes" id="UP000261540">
    <property type="component" value="Unplaced"/>
</dbReference>
<keyword evidence="2" id="KW-0479">Metal-binding</keyword>
<name>A0A3B3QSC0_9TELE</name>
<evidence type="ECO:0000256" key="5">
    <source>
        <dbReference type="ARBA" id="ARBA00023015"/>
    </source>
</evidence>
<dbReference type="SUPFAM" id="SSF140996">
    <property type="entry name" value="Hermes dimerisation domain"/>
    <property type="match status" value="1"/>
</dbReference>
<dbReference type="GO" id="GO:0046983">
    <property type="term" value="F:protein dimerization activity"/>
    <property type="evidence" value="ECO:0007669"/>
    <property type="project" value="InterPro"/>
</dbReference>
<proteinExistence type="predicted"/>
<dbReference type="Pfam" id="PF05699">
    <property type="entry name" value="Dimer_Tnp_hAT"/>
    <property type="match status" value="1"/>
</dbReference>
<evidence type="ECO:0000256" key="7">
    <source>
        <dbReference type="ARBA" id="ARBA00023163"/>
    </source>
</evidence>
<sequence>MEKGTEILNGHFRLKSLPDGGVDRTKVICNHCKGEFSYHRSTLSLKYHLNAIHTIDASKSPTQTKSGGRLQQTTLDAACGRSIDKQKQDKLTNAIAKWIATNCRPISIVEDVGLRNVLRIGRNDGTYEPPSRRTVARRIHELYEMERTTKATALQRALTVALTGDYWTSLGNDNYLGVTVHYIDELWELHSHALTVLKIEERHFIQHFIHVVQQWNISNKVSTLSTDSARNMIAAARHLPFEHIPCVAHSLQRSVTVSLQNIAFDNILAKCRKVVGHFKHSPASAAELEHQQIEHGQKKEMLIQDVPTRWNSTLNIIKNIRRNEQPLRDVLTTHNTKLAMPTRAEMDKLQKLEMLLEPCRYVTELLGGEKYVSCSVVLPAFCHLSRMMESSDEDPAYVVKFKSAFRTDLEKRKENANIAYLKIATALDPRFKGLKFINILKEQRVVAEKPVEATASEPPTKKLALLAASSESDSEQEEDSVENSVRRYRAEPTISTEACPLEWWSKHAGSHSKLACIAQKYLATPATSVPCERLFSLAGHIVQKKRVSLSSENVNELVCLSNWIGAKEKKNVKSEEWINAINFHCVTTQPASLFFLTGTLQRKSSTNMDFKD</sequence>
<reference evidence="12" key="2">
    <citation type="submission" date="2025-09" db="UniProtKB">
        <authorList>
            <consortium name="Ensembl"/>
        </authorList>
    </citation>
    <scope>IDENTIFICATION</scope>
</reference>
<evidence type="ECO:0000256" key="6">
    <source>
        <dbReference type="ARBA" id="ARBA00023125"/>
    </source>
</evidence>
<dbReference type="InterPro" id="IPR003656">
    <property type="entry name" value="Znf_BED"/>
</dbReference>
<evidence type="ECO:0000256" key="9">
    <source>
        <dbReference type="SAM" id="MobiDB-lite"/>
    </source>
</evidence>
<evidence type="ECO:0000313" key="12">
    <source>
        <dbReference type="Ensembl" id="ENSPKIP00000008774.1"/>
    </source>
</evidence>
<organism evidence="12 13">
    <name type="scientific">Paramormyrops kingsleyae</name>
    <dbReference type="NCBI Taxonomy" id="1676925"/>
    <lineage>
        <taxon>Eukaryota</taxon>
        <taxon>Metazoa</taxon>
        <taxon>Chordata</taxon>
        <taxon>Craniata</taxon>
        <taxon>Vertebrata</taxon>
        <taxon>Euteleostomi</taxon>
        <taxon>Actinopterygii</taxon>
        <taxon>Neopterygii</taxon>
        <taxon>Teleostei</taxon>
        <taxon>Osteoglossocephala</taxon>
        <taxon>Osteoglossomorpha</taxon>
        <taxon>Osteoglossiformes</taxon>
        <taxon>Mormyridae</taxon>
        <taxon>Paramormyrops</taxon>
    </lineage>
</organism>
<evidence type="ECO:0000256" key="3">
    <source>
        <dbReference type="ARBA" id="ARBA00022771"/>
    </source>
</evidence>